<organism evidence="9 10">
    <name type="scientific">Gluconobacter thailandicus</name>
    <dbReference type="NCBI Taxonomy" id="257438"/>
    <lineage>
        <taxon>Bacteria</taxon>
        <taxon>Pseudomonadati</taxon>
        <taxon>Pseudomonadota</taxon>
        <taxon>Alphaproteobacteria</taxon>
        <taxon>Acetobacterales</taxon>
        <taxon>Acetobacteraceae</taxon>
        <taxon>Gluconobacter</taxon>
    </lineage>
</organism>
<name>A0AAP9JGW3_GLUTH</name>
<dbReference type="GO" id="GO:0008137">
    <property type="term" value="F:NADH dehydrogenase (ubiquinone) activity"/>
    <property type="evidence" value="ECO:0007669"/>
    <property type="project" value="InterPro"/>
</dbReference>
<dbReference type="EC" id="1.6.5.11" evidence="9"/>
<keyword evidence="4" id="KW-0004">4Fe-4S</keyword>
<dbReference type="Gene3D" id="6.10.250.1450">
    <property type="match status" value="1"/>
</dbReference>
<dbReference type="SUPFAM" id="SSF142019">
    <property type="entry name" value="Nqo1 FMN-binding domain-like"/>
    <property type="match status" value="1"/>
</dbReference>
<accession>A0AAP9JGW3</accession>
<dbReference type="FunFam" id="1.20.1440.230:FF:000002">
    <property type="entry name" value="NADH-quinone oxidoreductase subunit F"/>
    <property type="match status" value="1"/>
</dbReference>
<dbReference type="Pfam" id="PF01512">
    <property type="entry name" value="Complex1_51K"/>
    <property type="match status" value="1"/>
</dbReference>
<protein>
    <submittedName>
        <fullName evidence="9">NADH-quinone oxidoreductase subunit F</fullName>
        <ecNumber evidence="9">1.6.5.11</ecNumber>
    </submittedName>
</protein>
<keyword evidence="7" id="KW-0411">Iron-sulfur</keyword>
<dbReference type="Pfam" id="PF10531">
    <property type="entry name" value="SLBB"/>
    <property type="match status" value="1"/>
</dbReference>
<sequence>MNSLSERPLTAMIDLAGPPPDCAAYGNAGGWEGTRKALKTLTPDEVISMVTRSRLRGRGGAGFPTGLKWSTVPKDPASERRKYLVANADEMEPGTFKDRILMEGNPLQLVEGMLLAGYAIQASHGIIFLRGEYFLAHQRLQHAIDEARHLGWLGENILGTGFSFDIDLHSSGGRYICGEATALLTALEGSRAVPRGKLPPSQISGLWGAPSVVNNVETLCNISHIVTHGPEWFDGLGTGTDSGTKVYGVSGRVCRPGFWELPMGTSLRDLIEVHAGGMKSGYALRALLPGGASTPFVDAADIDIPMDYDSIKKVGGRLGTGMAILLDDRTCPVGMLRNLEHFFAQESCGWCTPCRDGLPWVERLLDALEDGTGTEDDIEQLMRHARILGSPGRTFCAHAPGAMAPLASGLALFRDDFTAHLTGHGCPLHHAA</sequence>
<dbReference type="GO" id="GO:0016491">
    <property type="term" value="F:oxidoreductase activity"/>
    <property type="evidence" value="ECO:0007669"/>
    <property type="project" value="UniProtKB-KW"/>
</dbReference>
<evidence type="ECO:0000256" key="5">
    <source>
        <dbReference type="ARBA" id="ARBA00022723"/>
    </source>
</evidence>
<evidence type="ECO:0000313" key="9">
    <source>
        <dbReference type="EMBL" id="QEH95210.1"/>
    </source>
</evidence>
<dbReference type="SMART" id="SM00928">
    <property type="entry name" value="NADH_4Fe-4S"/>
    <property type="match status" value="1"/>
</dbReference>
<dbReference type="GO" id="GO:0010181">
    <property type="term" value="F:FMN binding"/>
    <property type="evidence" value="ECO:0007669"/>
    <property type="project" value="InterPro"/>
</dbReference>
<dbReference type="EMBL" id="CP043043">
    <property type="protein sequence ID" value="QEH95210.1"/>
    <property type="molecule type" value="Genomic_DNA"/>
</dbReference>
<dbReference type="AlphaFoldDB" id="A0AAP9JGW3"/>
<keyword evidence="5" id="KW-0479">Metal-binding</keyword>
<dbReference type="Gene3D" id="1.20.1440.230">
    <property type="entry name" value="NADH-ubiquinone oxidoreductase 51kDa subunit, iron-sulphur binding domain"/>
    <property type="match status" value="1"/>
</dbReference>
<evidence type="ECO:0000256" key="1">
    <source>
        <dbReference type="ARBA" id="ARBA00001917"/>
    </source>
</evidence>
<proteinExistence type="inferred from homology"/>
<dbReference type="InterPro" id="IPR019575">
    <property type="entry name" value="Nuop51_4Fe4S-bd"/>
</dbReference>
<dbReference type="PANTHER" id="PTHR43578:SF3">
    <property type="entry name" value="NADH-QUINONE OXIDOREDUCTASE SUBUNIT F"/>
    <property type="match status" value="1"/>
</dbReference>
<dbReference type="Proteomes" id="UP000323560">
    <property type="component" value="Chromosome"/>
</dbReference>
<evidence type="ECO:0000256" key="2">
    <source>
        <dbReference type="ARBA" id="ARBA00001966"/>
    </source>
</evidence>
<evidence type="ECO:0000256" key="6">
    <source>
        <dbReference type="ARBA" id="ARBA00023004"/>
    </source>
</evidence>
<dbReference type="GO" id="GO:0051539">
    <property type="term" value="F:4 iron, 4 sulfur cluster binding"/>
    <property type="evidence" value="ECO:0007669"/>
    <property type="project" value="UniProtKB-KW"/>
</dbReference>
<dbReference type="KEGG" id="gti:FXF46_02200"/>
<dbReference type="Gene3D" id="3.40.50.11540">
    <property type="entry name" value="NADH-ubiquinone oxidoreductase 51kDa subunit"/>
    <property type="match status" value="1"/>
</dbReference>
<dbReference type="PROSITE" id="PS00645">
    <property type="entry name" value="COMPLEX1_51K_2"/>
    <property type="match status" value="1"/>
</dbReference>
<keyword evidence="9" id="KW-0560">Oxidoreductase</keyword>
<dbReference type="FunFam" id="3.40.50.11540:FF:000001">
    <property type="entry name" value="NADH dehydrogenase [ubiquinone] flavoprotein 1, mitochondrial"/>
    <property type="match status" value="1"/>
</dbReference>
<dbReference type="RefSeq" id="WP_148619386.1">
    <property type="nucleotide sequence ID" value="NZ_CP043043.1"/>
</dbReference>
<dbReference type="PANTHER" id="PTHR43578">
    <property type="entry name" value="NADH-QUINONE OXIDOREDUCTASE SUBUNIT F"/>
    <property type="match status" value="1"/>
</dbReference>
<dbReference type="Gene3D" id="3.10.20.600">
    <property type="match status" value="1"/>
</dbReference>
<feature type="domain" description="NADH-ubiquinone oxidoreductase 51kDa subunit iron-sulphur binding" evidence="8">
    <location>
        <begin position="333"/>
        <end position="378"/>
    </location>
</feature>
<dbReference type="InterPro" id="IPR019554">
    <property type="entry name" value="Soluble_ligand-bd"/>
</dbReference>
<dbReference type="GO" id="GO:0046872">
    <property type="term" value="F:metal ion binding"/>
    <property type="evidence" value="ECO:0007669"/>
    <property type="project" value="UniProtKB-KW"/>
</dbReference>
<evidence type="ECO:0000256" key="3">
    <source>
        <dbReference type="ARBA" id="ARBA00007523"/>
    </source>
</evidence>
<dbReference type="InterPro" id="IPR011538">
    <property type="entry name" value="Nuo51_FMN-bd"/>
</dbReference>
<dbReference type="InterPro" id="IPR001949">
    <property type="entry name" value="NADH-UbQ_OxRdtase_51kDa_CS"/>
</dbReference>
<evidence type="ECO:0000256" key="7">
    <source>
        <dbReference type="ARBA" id="ARBA00023014"/>
    </source>
</evidence>
<comment type="cofactor">
    <cofactor evidence="1">
        <name>FMN</name>
        <dbReference type="ChEBI" id="CHEBI:58210"/>
    </cofactor>
</comment>
<comment type="cofactor">
    <cofactor evidence="2">
        <name>[4Fe-4S] cluster</name>
        <dbReference type="ChEBI" id="CHEBI:49883"/>
    </cofactor>
</comment>
<evidence type="ECO:0000313" key="10">
    <source>
        <dbReference type="Proteomes" id="UP000323560"/>
    </source>
</evidence>
<dbReference type="Pfam" id="PF10589">
    <property type="entry name" value="NADH_4Fe-4S"/>
    <property type="match status" value="1"/>
</dbReference>
<dbReference type="InterPro" id="IPR037225">
    <property type="entry name" value="Nuo51_FMN-bd_sf"/>
</dbReference>
<dbReference type="SUPFAM" id="SSF142984">
    <property type="entry name" value="Nqo1 middle domain-like"/>
    <property type="match status" value="1"/>
</dbReference>
<evidence type="ECO:0000256" key="4">
    <source>
        <dbReference type="ARBA" id="ARBA00022485"/>
    </source>
</evidence>
<keyword evidence="6" id="KW-0408">Iron</keyword>
<dbReference type="SUPFAM" id="SSF140490">
    <property type="entry name" value="Nqo1C-terminal domain-like"/>
    <property type="match status" value="1"/>
</dbReference>
<gene>
    <name evidence="9" type="ORF">FXF46_02200</name>
</gene>
<comment type="similarity">
    <text evidence="3">Belongs to the complex I 51 kDa subunit family.</text>
</comment>
<evidence type="ECO:0000259" key="8">
    <source>
        <dbReference type="SMART" id="SM00928"/>
    </source>
</evidence>
<reference evidence="9 10" key="1">
    <citation type="submission" date="2019-08" db="EMBL/GenBank/DDBJ databases">
        <title>Gluconobacter frateurii HD924 genome.</title>
        <authorList>
            <person name="Liu Y."/>
            <person name="Zhang P."/>
        </authorList>
    </citation>
    <scope>NUCLEOTIDE SEQUENCE [LARGE SCALE GENOMIC DNA]</scope>
    <source>
        <strain evidence="9 10">HD924</strain>
    </source>
</reference>
<dbReference type="InterPro" id="IPR037207">
    <property type="entry name" value="Nuop51_4Fe4S-bd_sf"/>
</dbReference>